<evidence type="ECO:0000259" key="2">
    <source>
        <dbReference type="PROSITE" id="PS50195"/>
    </source>
</evidence>
<dbReference type="InterPro" id="IPR003123">
    <property type="entry name" value="VPS9"/>
</dbReference>
<reference evidence="4" key="2">
    <citation type="submission" date="2019-06" db="EMBL/GenBank/DDBJ databases">
        <title>Genomics analysis of Aphanomyces spp. identifies a new class of oomycete effector associated with host adaptation.</title>
        <authorList>
            <person name="Gaulin E."/>
        </authorList>
    </citation>
    <scope>NUCLEOTIDE SEQUENCE</scope>
    <source>
        <strain evidence="4">CBS 578.67</strain>
    </source>
</reference>
<organism evidence="5 6">
    <name type="scientific">Aphanomyces stellatus</name>
    <dbReference type="NCBI Taxonomy" id="120398"/>
    <lineage>
        <taxon>Eukaryota</taxon>
        <taxon>Sar</taxon>
        <taxon>Stramenopiles</taxon>
        <taxon>Oomycota</taxon>
        <taxon>Saprolegniomycetes</taxon>
        <taxon>Saprolegniales</taxon>
        <taxon>Verrucalvaceae</taxon>
        <taxon>Aphanomyces</taxon>
    </lineage>
</organism>
<dbReference type="EMBL" id="VJMH01000158">
    <property type="protein sequence ID" value="KAF0718334.1"/>
    <property type="molecule type" value="Genomic_DNA"/>
</dbReference>
<dbReference type="OrthoDB" id="21085at2759"/>
<reference evidence="5 6" key="1">
    <citation type="submission" date="2019-03" db="EMBL/GenBank/DDBJ databases">
        <authorList>
            <person name="Gaulin E."/>
            <person name="Dumas B."/>
        </authorList>
    </citation>
    <scope>NUCLEOTIDE SEQUENCE [LARGE SCALE GENOMIC DNA]</scope>
    <source>
        <strain evidence="5">CBS 568.67</strain>
    </source>
</reference>
<dbReference type="PROSITE" id="PS50195">
    <property type="entry name" value="PX"/>
    <property type="match status" value="1"/>
</dbReference>
<name>A0A485K9F8_9STRA</name>
<feature type="domain" description="VPS9" evidence="3">
    <location>
        <begin position="399"/>
        <end position="542"/>
    </location>
</feature>
<dbReference type="Proteomes" id="UP000332933">
    <property type="component" value="Unassembled WGS sequence"/>
</dbReference>
<dbReference type="GO" id="GO:0030139">
    <property type="term" value="C:endocytic vesicle"/>
    <property type="evidence" value="ECO:0007669"/>
    <property type="project" value="TreeGrafter"/>
</dbReference>
<dbReference type="GO" id="GO:0016192">
    <property type="term" value="P:vesicle-mediated transport"/>
    <property type="evidence" value="ECO:0007669"/>
    <property type="project" value="InterPro"/>
</dbReference>
<dbReference type="InterPro" id="IPR045046">
    <property type="entry name" value="Vps9-like"/>
</dbReference>
<dbReference type="PROSITE" id="PS51205">
    <property type="entry name" value="VPS9"/>
    <property type="match status" value="1"/>
</dbReference>
<evidence type="ECO:0000313" key="5">
    <source>
        <dbReference type="EMBL" id="VFT78962.1"/>
    </source>
</evidence>
<keyword evidence="6" id="KW-1185">Reference proteome</keyword>
<feature type="region of interest" description="Disordered" evidence="1">
    <location>
        <begin position="75"/>
        <end position="114"/>
    </location>
</feature>
<dbReference type="GO" id="GO:0005829">
    <property type="term" value="C:cytosol"/>
    <property type="evidence" value="ECO:0007669"/>
    <property type="project" value="TreeGrafter"/>
</dbReference>
<evidence type="ECO:0000313" key="6">
    <source>
        <dbReference type="Proteomes" id="UP000332933"/>
    </source>
</evidence>
<accession>A0A485K9F8</accession>
<dbReference type="EMBL" id="CAADRA010000158">
    <property type="protein sequence ID" value="VFT78962.1"/>
    <property type="molecule type" value="Genomic_DNA"/>
</dbReference>
<dbReference type="InterPro" id="IPR001683">
    <property type="entry name" value="PX_dom"/>
</dbReference>
<dbReference type="GO" id="GO:0031267">
    <property type="term" value="F:small GTPase binding"/>
    <property type="evidence" value="ECO:0007669"/>
    <property type="project" value="TreeGrafter"/>
</dbReference>
<dbReference type="Gene3D" id="3.30.1520.10">
    <property type="entry name" value="Phox-like domain"/>
    <property type="match status" value="1"/>
</dbReference>
<dbReference type="InterPro" id="IPR036871">
    <property type="entry name" value="PX_dom_sf"/>
</dbReference>
<evidence type="ECO:0000259" key="3">
    <source>
        <dbReference type="PROSITE" id="PS51205"/>
    </source>
</evidence>
<dbReference type="Pfam" id="PF02204">
    <property type="entry name" value="VPS9"/>
    <property type="match status" value="1"/>
</dbReference>
<dbReference type="CDD" id="cd06093">
    <property type="entry name" value="PX_domain"/>
    <property type="match status" value="1"/>
</dbReference>
<dbReference type="SUPFAM" id="SSF64268">
    <property type="entry name" value="PX domain"/>
    <property type="match status" value="1"/>
</dbReference>
<dbReference type="AlphaFoldDB" id="A0A485K9F8"/>
<dbReference type="PANTHER" id="PTHR23101:SF25">
    <property type="entry name" value="GTPASE-ACTIVATING PROTEIN AND VPS9 DOMAIN-CONTAINING PROTEIN 1"/>
    <property type="match status" value="1"/>
</dbReference>
<proteinExistence type="predicted"/>
<dbReference type="InterPro" id="IPR037191">
    <property type="entry name" value="VPS9_dom_sf"/>
</dbReference>
<gene>
    <name evidence="5" type="primary">Aste57867_1753</name>
    <name evidence="4" type="ORF">As57867_001751</name>
    <name evidence="5" type="ORF">ASTE57867_1753</name>
</gene>
<evidence type="ECO:0000256" key="1">
    <source>
        <dbReference type="SAM" id="MobiDB-lite"/>
    </source>
</evidence>
<protein>
    <submittedName>
        <fullName evidence="5">Aste57867_1753 protein</fullName>
    </submittedName>
</protein>
<dbReference type="GO" id="GO:0005085">
    <property type="term" value="F:guanyl-nucleotide exchange factor activity"/>
    <property type="evidence" value="ECO:0007669"/>
    <property type="project" value="InterPro"/>
</dbReference>
<evidence type="ECO:0000313" key="4">
    <source>
        <dbReference type="EMBL" id="KAF0718334.1"/>
    </source>
</evidence>
<dbReference type="Gene3D" id="1.20.1050.80">
    <property type="entry name" value="VPS9 domain"/>
    <property type="match status" value="1"/>
</dbReference>
<dbReference type="SUPFAM" id="SSF109993">
    <property type="entry name" value="VPS9 domain"/>
    <property type="match status" value="1"/>
</dbReference>
<sequence>MLLLEEDDTTRIGSDDVSILAEASVRAKNSLWKLCQRVSTSAEARFYSFLAQVLEKEQAHMEPWHARVMTQYHVPSSDPATQIRARRRHPTSSIELPPLPPLDFSPSKHRKRPRSMSLLSYQRWTQDFPSIRPGMSVRVVRAERTDAVAQYVIQVVDLHTRVMWVVRKRFRELHAFRKEIKAMCKASPYGDQLKYLFDHLPFPNRSVHAVTSDIILRRRLVLETFLRNVASLSPDTPLHVAVVGKLQTELCTCEFITRLATIDDDGDVAELKWLAFDLFRNINSCCTIEGDTCQRFLHVFRNRCAVVQACVVSTTVDHQPLARAALHDLRSVTTQIQHYVLGTLGPQYRRAIMTAMCDSHTIEEIDAAIEDCVHATVEDAVMVPLQEQISFLVELTIDARLEAALTHSMEHELYGEPQAFFGIPEALQSESNFGKACYHLSMMEERTLPHEKLKELVLSATEIFAACQDKGFAYTGNSNSSAMAADDFLPIHIYAVVHSGLKRPYFAKEFLSAMIHPSKMLGETGYFLTMFEAALKFVSESL</sequence>
<dbReference type="PANTHER" id="PTHR23101">
    <property type="entry name" value="RAB GDP/GTP EXCHANGE FACTOR"/>
    <property type="match status" value="1"/>
</dbReference>
<feature type="domain" description="PX" evidence="2">
    <location>
        <begin position="129"/>
        <end position="267"/>
    </location>
</feature>
<dbReference type="Pfam" id="PF00787">
    <property type="entry name" value="PX"/>
    <property type="match status" value="1"/>
</dbReference>
<dbReference type="GO" id="GO:0035091">
    <property type="term" value="F:phosphatidylinositol binding"/>
    <property type="evidence" value="ECO:0007669"/>
    <property type="project" value="InterPro"/>
</dbReference>